<accession>A0A7X3C2G8</accession>
<keyword evidence="2" id="KW-1185">Reference proteome</keyword>
<dbReference type="EMBL" id="WNJO01000011">
    <property type="protein sequence ID" value="MTV82845.1"/>
    <property type="molecule type" value="Genomic_DNA"/>
</dbReference>
<gene>
    <name evidence="1" type="ORF">GM612_09330</name>
</gene>
<organism evidence="1 2">
    <name type="scientific">Secundilactobacillus folii</name>
    <dbReference type="NCBI Taxonomy" id="2678357"/>
    <lineage>
        <taxon>Bacteria</taxon>
        <taxon>Bacillati</taxon>
        <taxon>Bacillota</taxon>
        <taxon>Bacilli</taxon>
        <taxon>Lactobacillales</taxon>
        <taxon>Lactobacillaceae</taxon>
        <taxon>Secundilactobacillus</taxon>
    </lineage>
</organism>
<name>A0A7X3C2G8_9LACO</name>
<proteinExistence type="predicted"/>
<reference evidence="1 2" key="1">
    <citation type="submission" date="2019-11" db="EMBL/GenBank/DDBJ databases">
        <title>Lactobacillus sp. nov. CRM56-3, isolated from fermented tea leaves.</title>
        <authorList>
            <person name="Phuengjayaem S."/>
            <person name="Tanasupawat S."/>
        </authorList>
    </citation>
    <scope>NUCLEOTIDE SEQUENCE [LARGE SCALE GENOMIC DNA]</scope>
    <source>
        <strain evidence="1 2">CRM56-3</strain>
    </source>
</reference>
<evidence type="ECO:0000313" key="1">
    <source>
        <dbReference type="EMBL" id="MTV82845.1"/>
    </source>
</evidence>
<sequence length="135" mass="15352">MQHKLKEILVMADKSADKGATSTKPAFEYTDEVIQKAADLIAKQGYVTRKDIPEMKDLDWADGLGEKVNQYCIDKNADRYIYHENFDYDGGDISAIIFDMDQIKTRDDALHKLGEVLNEKIINGSLDEIEHNITN</sequence>
<dbReference type="AlphaFoldDB" id="A0A7X3C2G8"/>
<dbReference type="Proteomes" id="UP000466388">
    <property type="component" value="Unassembled WGS sequence"/>
</dbReference>
<comment type="caution">
    <text evidence="1">The sequence shown here is derived from an EMBL/GenBank/DDBJ whole genome shotgun (WGS) entry which is preliminary data.</text>
</comment>
<protein>
    <submittedName>
        <fullName evidence="1">Uncharacterized protein</fullName>
    </submittedName>
</protein>
<evidence type="ECO:0000313" key="2">
    <source>
        <dbReference type="Proteomes" id="UP000466388"/>
    </source>
</evidence>